<dbReference type="EMBL" id="MK072384">
    <property type="protein sequence ID" value="AYV82839.1"/>
    <property type="molecule type" value="Genomic_DNA"/>
</dbReference>
<organism evidence="1">
    <name type="scientific">Hyperionvirus sp</name>
    <dbReference type="NCBI Taxonomy" id="2487770"/>
    <lineage>
        <taxon>Viruses</taxon>
        <taxon>Varidnaviria</taxon>
        <taxon>Bamfordvirae</taxon>
        <taxon>Nucleocytoviricota</taxon>
        <taxon>Megaviricetes</taxon>
        <taxon>Imitervirales</taxon>
        <taxon>Mimiviridae</taxon>
        <taxon>Klosneuvirinae</taxon>
    </lineage>
</organism>
<name>A0A3G5AC24_9VIRU</name>
<proteinExistence type="predicted"/>
<accession>A0A3G5AC24</accession>
<evidence type="ECO:0000313" key="1">
    <source>
        <dbReference type="EMBL" id="AYV82839.1"/>
    </source>
</evidence>
<sequence>MNNSKLNNVKRYLIREESNIQLMLDDVEEAIDMLTAVANDFEVKPLHDMNNMGWTATEHKEYIIKQMRWVIDLLNTNERKSCKKLLDPDYSDMEELWKHITFYLKGKPTYNDHIRNVTREYGDLDFKKVYKLNIRATASVIDTNGTESKVSSAYIIAFGKGEWHIMFDESAETPKLIWKVNTPDGKYYEIDSENRKEITKEQFV</sequence>
<gene>
    <name evidence="1" type="ORF">Hyperionvirus2_207</name>
</gene>
<protein>
    <submittedName>
        <fullName evidence="1">Uncharacterized protein</fullName>
    </submittedName>
</protein>
<reference evidence="1" key="1">
    <citation type="submission" date="2018-10" db="EMBL/GenBank/DDBJ databases">
        <title>Hidden diversity of soil giant viruses.</title>
        <authorList>
            <person name="Schulz F."/>
            <person name="Alteio L."/>
            <person name="Goudeau D."/>
            <person name="Ryan E.M."/>
            <person name="Malmstrom R.R."/>
            <person name="Blanchard J."/>
            <person name="Woyke T."/>
        </authorList>
    </citation>
    <scope>NUCLEOTIDE SEQUENCE</scope>
    <source>
        <strain evidence="1">HYV1</strain>
    </source>
</reference>